<evidence type="ECO:0000313" key="2">
    <source>
        <dbReference type="Proteomes" id="UP001528823"/>
    </source>
</evidence>
<keyword evidence="2" id="KW-1185">Reference proteome</keyword>
<comment type="caution">
    <text evidence="1">The sequence shown here is derived from an EMBL/GenBank/DDBJ whole genome shotgun (WGS) entry which is preliminary data.</text>
</comment>
<sequence length="108" mass="12271">MDSLFNFAMAPQIANQQSFSQIFDNTSLYSGKQYVREVEKVAARIEKTMVESGNYDESSIAAIQDLLKSYKKDANHIYSLSLKYLTFTIMKQVATNIPTKLMELTRAS</sequence>
<organism evidence="1 2">
    <name type="scientific">Spartinivicinus poritis</name>
    <dbReference type="NCBI Taxonomy" id="2994640"/>
    <lineage>
        <taxon>Bacteria</taxon>
        <taxon>Pseudomonadati</taxon>
        <taxon>Pseudomonadota</taxon>
        <taxon>Gammaproteobacteria</taxon>
        <taxon>Oceanospirillales</taxon>
        <taxon>Zooshikellaceae</taxon>
        <taxon>Spartinivicinus</taxon>
    </lineage>
</organism>
<dbReference type="EMBL" id="JAPMOU010000003">
    <property type="protein sequence ID" value="MDE1460949.1"/>
    <property type="molecule type" value="Genomic_DNA"/>
</dbReference>
<evidence type="ECO:0000313" key="1">
    <source>
        <dbReference type="EMBL" id="MDE1460949.1"/>
    </source>
</evidence>
<dbReference type="RefSeq" id="WP_274687320.1">
    <property type="nucleotide sequence ID" value="NZ_JAPMOU010000003.1"/>
</dbReference>
<dbReference type="Proteomes" id="UP001528823">
    <property type="component" value="Unassembled WGS sequence"/>
</dbReference>
<accession>A0ABT5U700</accession>
<protein>
    <submittedName>
        <fullName evidence="1">Uncharacterized protein</fullName>
    </submittedName>
</protein>
<proteinExistence type="predicted"/>
<gene>
    <name evidence="1" type="ORF">ORQ98_03090</name>
</gene>
<name>A0ABT5U700_9GAMM</name>
<reference evidence="1 2" key="1">
    <citation type="submission" date="2022-11" db="EMBL/GenBank/DDBJ databases">
        <title>Spartinivicinus poritis sp. nov., isolated from scleractinian coral Porites lutea.</title>
        <authorList>
            <person name="Zhang G."/>
            <person name="Cai L."/>
            <person name="Wei Q."/>
        </authorList>
    </citation>
    <scope>NUCLEOTIDE SEQUENCE [LARGE SCALE GENOMIC DNA]</scope>
    <source>
        <strain evidence="1 2">A2-2</strain>
    </source>
</reference>